<dbReference type="AlphaFoldDB" id="A0A261SEE5"/>
<dbReference type="InterPro" id="IPR042099">
    <property type="entry name" value="ANL_N_sf"/>
</dbReference>
<comment type="caution">
    <text evidence="3">The sequence shown here is derived from an EMBL/GenBank/DDBJ whole genome shotgun (WGS) entry which is preliminary data.</text>
</comment>
<feature type="domain" description="AMP-dependent synthetase/ligase" evidence="1">
    <location>
        <begin position="142"/>
        <end position="316"/>
    </location>
</feature>
<dbReference type="Gene3D" id="3.40.50.12780">
    <property type="entry name" value="N-terminal domain of ligase-like"/>
    <property type="match status" value="1"/>
</dbReference>
<dbReference type="InterPro" id="IPR029069">
    <property type="entry name" value="HotDog_dom_sf"/>
</dbReference>
<evidence type="ECO:0000259" key="1">
    <source>
        <dbReference type="Pfam" id="PF00501"/>
    </source>
</evidence>
<gene>
    <name evidence="3" type="ORF">CEG14_12000</name>
</gene>
<dbReference type="Pfam" id="PF00501">
    <property type="entry name" value="AMP-binding"/>
    <property type="match status" value="1"/>
</dbReference>
<dbReference type="InterPro" id="IPR054545">
    <property type="entry name" value="ApeI-like"/>
</dbReference>
<dbReference type="Gene3D" id="3.30.300.30">
    <property type="match status" value="1"/>
</dbReference>
<organism evidence="3 4">
    <name type="scientific">Bordetella genomosp. 1</name>
    <dbReference type="NCBI Taxonomy" id="1395607"/>
    <lineage>
        <taxon>Bacteria</taxon>
        <taxon>Pseudomonadati</taxon>
        <taxon>Pseudomonadota</taxon>
        <taxon>Betaproteobacteria</taxon>
        <taxon>Burkholderiales</taxon>
        <taxon>Alcaligenaceae</taxon>
        <taxon>Bordetella</taxon>
    </lineage>
</organism>
<protein>
    <submittedName>
        <fullName evidence="3">AMP-binding protein</fullName>
    </submittedName>
</protein>
<sequence length="595" mass="64109">MAVAAASARRARRRLFRQPAMSAPRWIDPTALLLPQDGSRPLAQAPALDHAAFADRALRLAASLRARGVRHAALWFDDAVELGGALYACWRAGVTAHLPGDVLVPSCARIDADVDLWLADTALPLPTERICAPAALAAATAPLSAVRLDEDGAGLVLYTSGSSGTPKPIPKTWAQLAAEVRALAQRWPAAESLCVLGSVSAHHMFGLPFRVLWPLCAGHLLDRPQRHYPEELAQASLGHARILWIASPALLRRVEQRIDWDALRPRLAAIYTAGGPLPLDVSDRIAAACGCRPIEIYGSSETGAAATRQGEPDWQLLAGVQAGLDAQGALWLASPWTAGREQTADAAALTPAGLQLHGRLDRIVKLEEKRIGLPDVEQALASHPHVAEARVGLVPGQPRLSALIALSPEGLHALRNGGRRALVDGLRRHLDGRVLPLAVPRSWRLLRQLPWNAQGKLTQARFLELAGPRPRHPRFAPPRTLEDGALQIEFEVPLDLPVFPGHFPATPVVPGVVQIEWALAQARAHLRPDLRAGTIENLKFQRLMRPGDRVLLTLRWDDGRAKLAFSFHLAGEPCSSGRIAQATPATLAAEVAAHV</sequence>
<dbReference type="EMBL" id="NEVL01000003">
    <property type="protein sequence ID" value="OZI35774.1"/>
    <property type="molecule type" value="Genomic_DNA"/>
</dbReference>
<evidence type="ECO:0000259" key="2">
    <source>
        <dbReference type="Pfam" id="PF22818"/>
    </source>
</evidence>
<dbReference type="InterPro" id="IPR000873">
    <property type="entry name" value="AMP-dep_synth/lig_dom"/>
</dbReference>
<dbReference type="OrthoDB" id="9787658at2"/>
<dbReference type="InterPro" id="IPR050237">
    <property type="entry name" value="ATP-dep_AMP-bd_enzyme"/>
</dbReference>
<dbReference type="Pfam" id="PF22818">
    <property type="entry name" value="ApeI-like"/>
    <property type="match status" value="1"/>
</dbReference>
<dbReference type="Gene3D" id="3.10.129.10">
    <property type="entry name" value="Hotdog Thioesterase"/>
    <property type="match status" value="1"/>
</dbReference>
<dbReference type="PANTHER" id="PTHR43767:SF10">
    <property type="entry name" value="SURFACTIN SYNTHASE SUBUNIT 1"/>
    <property type="match status" value="1"/>
</dbReference>
<name>A0A261SEE5_9BORD</name>
<evidence type="ECO:0000313" key="4">
    <source>
        <dbReference type="Proteomes" id="UP000217005"/>
    </source>
</evidence>
<dbReference type="SUPFAM" id="SSF54637">
    <property type="entry name" value="Thioesterase/thiol ester dehydrase-isomerase"/>
    <property type="match status" value="1"/>
</dbReference>
<accession>A0A261SEE5</accession>
<proteinExistence type="predicted"/>
<dbReference type="PANTHER" id="PTHR43767">
    <property type="entry name" value="LONG-CHAIN-FATTY-ACID--COA LIGASE"/>
    <property type="match status" value="1"/>
</dbReference>
<evidence type="ECO:0000313" key="3">
    <source>
        <dbReference type="EMBL" id="OZI35774.1"/>
    </source>
</evidence>
<dbReference type="InterPro" id="IPR020845">
    <property type="entry name" value="AMP-binding_CS"/>
</dbReference>
<dbReference type="Proteomes" id="UP000217005">
    <property type="component" value="Unassembled WGS sequence"/>
</dbReference>
<dbReference type="InterPro" id="IPR045851">
    <property type="entry name" value="AMP-bd_C_sf"/>
</dbReference>
<feature type="domain" description="ApeI dehydratase-like" evidence="2">
    <location>
        <begin position="483"/>
        <end position="578"/>
    </location>
</feature>
<dbReference type="SUPFAM" id="SSF56801">
    <property type="entry name" value="Acetyl-CoA synthetase-like"/>
    <property type="match status" value="1"/>
</dbReference>
<reference evidence="3 4" key="1">
    <citation type="submission" date="2017-05" db="EMBL/GenBank/DDBJ databases">
        <title>Complete and WGS of Bordetella genogroups.</title>
        <authorList>
            <person name="Spilker T."/>
            <person name="LiPuma J."/>
        </authorList>
    </citation>
    <scope>NUCLEOTIDE SEQUENCE [LARGE SCALE GENOMIC DNA]</scope>
    <source>
        <strain evidence="3 4">AU17610</strain>
    </source>
</reference>
<dbReference type="PROSITE" id="PS00455">
    <property type="entry name" value="AMP_BINDING"/>
    <property type="match status" value="1"/>
</dbReference>